<dbReference type="Proteomes" id="UP000290439">
    <property type="component" value="Chromosome"/>
</dbReference>
<protein>
    <submittedName>
        <fullName evidence="2">Fibronectin-binding protein (FBP)</fullName>
    </submittedName>
</protein>
<dbReference type="Pfam" id="PF16571">
    <property type="entry name" value="FBP_C"/>
    <property type="match status" value="1"/>
</dbReference>
<evidence type="ECO:0000313" key="2">
    <source>
        <dbReference type="EMBL" id="VFA97492.1"/>
    </source>
</evidence>
<dbReference type="EMBL" id="LR215973">
    <property type="protein sequence ID" value="VFA97492.1"/>
    <property type="molecule type" value="Genomic_DNA"/>
</dbReference>
<organism evidence="2 3">
    <name type="scientific">Nocardia cyriacigeorgica</name>
    <dbReference type="NCBI Taxonomy" id="135487"/>
    <lineage>
        <taxon>Bacteria</taxon>
        <taxon>Bacillati</taxon>
        <taxon>Actinomycetota</taxon>
        <taxon>Actinomycetes</taxon>
        <taxon>Mycobacteriales</taxon>
        <taxon>Nocardiaceae</taxon>
        <taxon>Nocardia</taxon>
    </lineage>
</organism>
<dbReference type="AlphaFoldDB" id="A0A4U8VVW2"/>
<name>A0A4U8VVW2_9NOCA</name>
<reference evidence="2 3" key="1">
    <citation type="submission" date="2019-02" db="EMBL/GenBank/DDBJ databases">
        <authorList>
            <consortium name="Pathogen Informatics"/>
        </authorList>
    </citation>
    <scope>NUCLEOTIDE SEQUENCE [LARGE SCALE GENOMIC DNA]</scope>
    <source>
        <strain evidence="2 3">3012STDY6756504</strain>
    </source>
</reference>
<sequence length="169" mass="19576">MRAMTRAEVRSAIVNLDPTQKKVHLPVWFDEVQWHRIDYLGWRDLRAPMRVYLVADVDDRATGILLRQHPNQGDLGSRAMMCDLCRFSRRFNEVSLFTAQRPSRDKRQRLSTVGLHLCADLDCSANVQSKPIVGPFDPPVEETIDRRREGLRERTTTFLRSVTDRGRTA</sequence>
<evidence type="ECO:0000313" key="3">
    <source>
        <dbReference type="Proteomes" id="UP000290439"/>
    </source>
</evidence>
<proteinExistence type="predicted"/>
<dbReference type="InterPro" id="IPR032330">
    <property type="entry name" value="EF-G-binding_C"/>
</dbReference>
<feature type="domain" description="Elongation factor G-binding protein C-terminal treble-clef zinc-finger" evidence="1">
    <location>
        <begin position="8"/>
        <end position="162"/>
    </location>
</feature>
<accession>A0A4U8VVW2</accession>
<evidence type="ECO:0000259" key="1">
    <source>
        <dbReference type="Pfam" id="PF16571"/>
    </source>
</evidence>
<gene>
    <name evidence="2" type="ORF">NCTC10797_01255</name>
</gene>